<dbReference type="Proteomes" id="UP000814033">
    <property type="component" value="Unassembled WGS sequence"/>
</dbReference>
<feature type="non-terminal residue" evidence="1">
    <location>
        <position position="1"/>
    </location>
</feature>
<accession>A0ACB8R2G6</accession>
<evidence type="ECO:0000313" key="2">
    <source>
        <dbReference type="Proteomes" id="UP000814033"/>
    </source>
</evidence>
<reference evidence="1" key="1">
    <citation type="submission" date="2021-02" db="EMBL/GenBank/DDBJ databases">
        <authorList>
            <consortium name="DOE Joint Genome Institute"/>
            <person name="Ahrendt S."/>
            <person name="Looney B.P."/>
            <person name="Miyauchi S."/>
            <person name="Morin E."/>
            <person name="Drula E."/>
            <person name="Courty P.E."/>
            <person name="Chicoki N."/>
            <person name="Fauchery L."/>
            <person name="Kohler A."/>
            <person name="Kuo A."/>
            <person name="Labutti K."/>
            <person name="Pangilinan J."/>
            <person name="Lipzen A."/>
            <person name="Riley R."/>
            <person name="Andreopoulos W."/>
            <person name="He G."/>
            <person name="Johnson J."/>
            <person name="Barry K.W."/>
            <person name="Grigoriev I.V."/>
            <person name="Nagy L."/>
            <person name="Hibbett D."/>
            <person name="Henrissat B."/>
            <person name="Matheny P.B."/>
            <person name="Labbe J."/>
            <person name="Martin F."/>
        </authorList>
    </citation>
    <scope>NUCLEOTIDE SEQUENCE</scope>
    <source>
        <strain evidence="1">FP105234-sp</strain>
    </source>
</reference>
<dbReference type="EMBL" id="MU276595">
    <property type="protein sequence ID" value="KAI0038102.1"/>
    <property type="molecule type" value="Genomic_DNA"/>
</dbReference>
<protein>
    <submittedName>
        <fullName evidence="1">Uncharacterized protein</fullName>
    </submittedName>
</protein>
<comment type="caution">
    <text evidence="1">The sequence shown here is derived from an EMBL/GenBank/DDBJ whole genome shotgun (WGS) entry which is preliminary data.</text>
</comment>
<evidence type="ECO:0000313" key="1">
    <source>
        <dbReference type="EMBL" id="KAI0038102.1"/>
    </source>
</evidence>
<proteinExistence type="predicted"/>
<name>A0ACB8R2G6_9AGAM</name>
<keyword evidence="2" id="KW-1185">Reference proteome</keyword>
<organism evidence="1 2">
    <name type="scientific">Auriscalpium vulgare</name>
    <dbReference type="NCBI Taxonomy" id="40419"/>
    <lineage>
        <taxon>Eukaryota</taxon>
        <taxon>Fungi</taxon>
        <taxon>Dikarya</taxon>
        <taxon>Basidiomycota</taxon>
        <taxon>Agaricomycotina</taxon>
        <taxon>Agaricomycetes</taxon>
        <taxon>Russulales</taxon>
        <taxon>Auriscalpiaceae</taxon>
        <taxon>Auriscalpium</taxon>
    </lineage>
</organism>
<sequence>VIHKHEDGTVTVMTPDGEEMVEATLEVQGVLVDYDLPPVTTKEQIGARPLWAKQTVKLMGFGAPEFADAVNGFRDVHRRISSMYKIKSFEDHALNMPGCAMELDFATRFITPRNQIKGEAPIAFGNFVDPHGLLASAMAGVGSHLEDNQVLYYDCLKDQATGTLVYTPIDPSILRVGQIVQLQVAFGSVPLWGKKGTYRMVSKLRSIAILDRELQEVSCAPL</sequence>
<reference evidence="1" key="2">
    <citation type="journal article" date="2022" name="New Phytol.">
        <title>Evolutionary transition to the ectomycorrhizal habit in the genomes of a hyperdiverse lineage of mushroom-forming fungi.</title>
        <authorList>
            <person name="Looney B."/>
            <person name="Miyauchi S."/>
            <person name="Morin E."/>
            <person name="Drula E."/>
            <person name="Courty P.E."/>
            <person name="Kohler A."/>
            <person name="Kuo A."/>
            <person name="LaButti K."/>
            <person name="Pangilinan J."/>
            <person name="Lipzen A."/>
            <person name="Riley R."/>
            <person name="Andreopoulos W."/>
            <person name="He G."/>
            <person name="Johnson J."/>
            <person name="Nolan M."/>
            <person name="Tritt A."/>
            <person name="Barry K.W."/>
            <person name="Grigoriev I.V."/>
            <person name="Nagy L.G."/>
            <person name="Hibbett D."/>
            <person name="Henrissat B."/>
            <person name="Matheny P.B."/>
            <person name="Labbe J."/>
            <person name="Martin F.M."/>
        </authorList>
    </citation>
    <scope>NUCLEOTIDE SEQUENCE</scope>
    <source>
        <strain evidence="1">FP105234-sp</strain>
    </source>
</reference>
<gene>
    <name evidence="1" type="ORF">FA95DRAFT_1506070</name>
</gene>